<evidence type="ECO:0000313" key="7">
    <source>
        <dbReference type="Proteomes" id="UP001474421"/>
    </source>
</evidence>
<evidence type="ECO:0000313" key="6">
    <source>
        <dbReference type="EMBL" id="KAK9400328.1"/>
    </source>
</evidence>
<dbReference type="SUPFAM" id="SSF52833">
    <property type="entry name" value="Thioredoxin-like"/>
    <property type="match status" value="1"/>
</dbReference>
<sequence>MGERAQGWRGSPGVPEHANTPRGGGCASGAQDRGREAGLGLETLLSLPVANPEKAVRAAGAATCGPPPLIGGLRGVAGLPGPPTSFPPRSPGSGPRGPGLSWEPGDKQQLRRATSERVQPDPHGGQIRGSALQPAACKQNLDSAPPKSGVLLEPPSWGWGCFVPPNLGKSCEALSGMLQCWGRLKPWRLGACSAPWGRGQAGSPRPLSRWLSHHTSSGHRLAQRSSPFWMGKDSRPSVPASQLALSTRRPFCPGPRPSPPSERQYPFRTRLLVVSLITLQLGLAWRYFLWEKEKQEKQKRIEELRKVSIGQGSFELVDHTGQPCSKEDLQGSWVLLYFGFTHCPDICPEELEKMSRVVDMLDADPKLPRLQPIFITVDPERDTVEAVAKYVKEFHPRLRGLTGTPEQVQKAGRSYRVYYSTGPKGDDNDYLVDHTVILYLLSPDGLFLDYYNRYKTDVKIAENIRGHMTTYKSLLA</sequence>
<feature type="compositionally biased region" description="Basic and acidic residues" evidence="5">
    <location>
        <begin position="104"/>
        <end position="120"/>
    </location>
</feature>
<dbReference type="Proteomes" id="UP001474421">
    <property type="component" value="Unassembled WGS sequence"/>
</dbReference>
<dbReference type="PANTHER" id="PTHR12151">
    <property type="entry name" value="ELECTRON TRANSPORT PROTIN SCO1/SENC FAMILY MEMBER"/>
    <property type="match status" value="1"/>
</dbReference>
<feature type="region of interest" description="Disordered" evidence="5">
    <location>
        <begin position="1"/>
        <end position="39"/>
    </location>
</feature>
<dbReference type="FunFam" id="3.40.30.10:FF:000013">
    <property type="entry name" value="Blast:Protein SCO1 homolog, mitochondrial"/>
    <property type="match status" value="1"/>
</dbReference>
<feature type="region of interest" description="Disordered" evidence="5">
    <location>
        <begin position="73"/>
        <end position="131"/>
    </location>
</feature>
<dbReference type="CDD" id="cd02968">
    <property type="entry name" value="SCO"/>
    <property type="match status" value="1"/>
</dbReference>
<feature type="binding site" evidence="3">
    <location>
        <position position="343"/>
    </location>
    <ligand>
        <name>Cu cation</name>
        <dbReference type="ChEBI" id="CHEBI:23378"/>
    </ligand>
</feature>
<protein>
    <submittedName>
        <fullName evidence="6">Protein SCO2 mitochondrial like</fullName>
    </submittedName>
</protein>
<evidence type="ECO:0000256" key="2">
    <source>
        <dbReference type="ARBA" id="ARBA00010996"/>
    </source>
</evidence>
<dbReference type="EMBL" id="JAOTOJ010000006">
    <property type="protein sequence ID" value="KAK9400328.1"/>
    <property type="molecule type" value="Genomic_DNA"/>
</dbReference>
<reference evidence="6 7" key="1">
    <citation type="journal article" date="2024" name="Proc. Natl. Acad. Sci. U.S.A.">
        <title>The genetic regulatory architecture and epigenomic basis for age-related changes in rattlesnake venom.</title>
        <authorList>
            <person name="Hogan M.P."/>
            <person name="Holding M.L."/>
            <person name="Nystrom G.S."/>
            <person name="Colston T.J."/>
            <person name="Bartlett D.A."/>
            <person name="Mason A.J."/>
            <person name="Ellsworth S.A."/>
            <person name="Rautsaw R.M."/>
            <person name="Lawrence K.C."/>
            <person name="Strickland J.L."/>
            <person name="He B."/>
            <person name="Fraser P."/>
            <person name="Margres M.J."/>
            <person name="Gilbert D.M."/>
            <person name="Gibbs H.L."/>
            <person name="Parkinson C.L."/>
            <person name="Rokyta D.R."/>
        </authorList>
    </citation>
    <scope>NUCLEOTIDE SEQUENCE [LARGE SCALE GENOMIC DNA]</scope>
    <source>
        <strain evidence="6">DRR0105</strain>
    </source>
</reference>
<accession>A0AAW1BEB5</accession>
<keyword evidence="4" id="KW-1015">Disulfide bond</keyword>
<dbReference type="GO" id="GO:0033617">
    <property type="term" value="P:mitochondrial respiratory chain complex IV assembly"/>
    <property type="evidence" value="ECO:0007669"/>
    <property type="project" value="TreeGrafter"/>
</dbReference>
<keyword evidence="7" id="KW-1185">Reference proteome</keyword>
<evidence type="ECO:0000256" key="5">
    <source>
        <dbReference type="SAM" id="MobiDB-lite"/>
    </source>
</evidence>
<evidence type="ECO:0000256" key="3">
    <source>
        <dbReference type="PIRSR" id="PIRSR603782-1"/>
    </source>
</evidence>
<feature type="binding site" evidence="3">
    <location>
        <position position="347"/>
    </location>
    <ligand>
        <name>Cu cation</name>
        <dbReference type="ChEBI" id="CHEBI:23378"/>
    </ligand>
</feature>
<dbReference type="InterPro" id="IPR003782">
    <property type="entry name" value="SCO1/SenC"/>
</dbReference>
<feature type="binding site" evidence="3">
    <location>
        <position position="434"/>
    </location>
    <ligand>
        <name>Cu cation</name>
        <dbReference type="ChEBI" id="CHEBI:23378"/>
    </ligand>
</feature>
<dbReference type="InterPro" id="IPR036249">
    <property type="entry name" value="Thioredoxin-like_sf"/>
</dbReference>
<dbReference type="AlphaFoldDB" id="A0AAW1BEB5"/>
<gene>
    <name evidence="6" type="ORF">NXF25_013347</name>
</gene>
<feature type="compositionally biased region" description="Pro residues" evidence="5">
    <location>
        <begin position="80"/>
        <end position="90"/>
    </location>
</feature>
<organism evidence="6 7">
    <name type="scientific">Crotalus adamanteus</name>
    <name type="common">Eastern diamondback rattlesnake</name>
    <dbReference type="NCBI Taxonomy" id="8729"/>
    <lineage>
        <taxon>Eukaryota</taxon>
        <taxon>Metazoa</taxon>
        <taxon>Chordata</taxon>
        <taxon>Craniata</taxon>
        <taxon>Vertebrata</taxon>
        <taxon>Euteleostomi</taxon>
        <taxon>Lepidosauria</taxon>
        <taxon>Squamata</taxon>
        <taxon>Bifurcata</taxon>
        <taxon>Unidentata</taxon>
        <taxon>Episquamata</taxon>
        <taxon>Toxicofera</taxon>
        <taxon>Serpentes</taxon>
        <taxon>Colubroidea</taxon>
        <taxon>Viperidae</taxon>
        <taxon>Crotalinae</taxon>
        <taxon>Crotalus</taxon>
    </lineage>
</organism>
<name>A0AAW1BEB5_CROAD</name>
<dbReference type="Gene3D" id="3.40.30.10">
    <property type="entry name" value="Glutaredoxin"/>
    <property type="match status" value="1"/>
</dbReference>
<comment type="similarity">
    <text evidence="2">Belongs to the SCO1/2 family.</text>
</comment>
<dbReference type="PANTHER" id="PTHR12151:SF2">
    <property type="entry name" value="PROTEIN SCO2 HOMOLOG, MITOCHONDRIAL"/>
    <property type="match status" value="1"/>
</dbReference>
<dbReference type="GO" id="GO:0005743">
    <property type="term" value="C:mitochondrial inner membrane"/>
    <property type="evidence" value="ECO:0007669"/>
    <property type="project" value="UniProtKB-SubCell"/>
</dbReference>
<keyword evidence="3" id="KW-0186">Copper</keyword>
<comment type="caution">
    <text evidence="6">The sequence shown here is derived from an EMBL/GenBank/DDBJ whole genome shotgun (WGS) entry which is preliminary data.</text>
</comment>
<evidence type="ECO:0000256" key="4">
    <source>
        <dbReference type="PIRSR" id="PIRSR603782-2"/>
    </source>
</evidence>
<dbReference type="Pfam" id="PF02630">
    <property type="entry name" value="SCO1-SenC"/>
    <property type="match status" value="1"/>
</dbReference>
<comment type="subcellular location">
    <subcellularLocation>
        <location evidence="1">Mitochondrion inner membrane</location>
        <topology evidence="1">Single-pass membrane protein</topology>
    </subcellularLocation>
</comment>
<dbReference type="GO" id="GO:0046872">
    <property type="term" value="F:metal ion binding"/>
    <property type="evidence" value="ECO:0007669"/>
    <property type="project" value="UniProtKB-KW"/>
</dbReference>
<keyword evidence="3" id="KW-0479">Metal-binding</keyword>
<feature type="disulfide bond" description="Redox-active" evidence="4">
    <location>
        <begin position="343"/>
        <end position="347"/>
    </location>
</feature>
<evidence type="ECO:0000256" key="1">
    <source>
        <dbReference type="ARBA" id="ARBA00004434"/>
    </source>
</evidence>
<proteinExistence type="inferred from homology"/>